<dbReference type="GO" id="GO:0005886">
    <property type="term" value="C:plasma membrane"/>
    <property type="evidence" value="ECO:0007669"/>
    <property type="project" value="UniProtKB-SubCell"/>
</dbReference>
<dbReference type="CDD" id="cd17324">
    <property type="entry name" value="MFS_NepI_like"/>
    <property type="match status" value="1"/>
</dbReference>
<dbReference type="Proteomes" id="UP001165079">
    <property type="component" value="Unassembled WGS sequence"/>
</dbReference>
<dbReference type="EMBL" id="BSTX01000002">
    <property type="protein sequence ID" value="GLZ78580.1"/>
    <property type="molecule type" value="Genomic_DNA"/>
</dbReference>
<feature type="transmembrane region" description="Helical" evidence="6">
    <location>
        <begin position="70"/>
        <end position="92"/>
    </location>
</feature>
<name>A0A9W6SKB2_9ACTN</name>
<dbReference type="Pfam" id="PF07690">
    <property type="entry name" value="MFS_1"/>
    <property type="match status" value="1"/>
</dbReference>
<keyword evidence="3 6" id="KW-0812">Transmembrane</keyword>
<evidence type="ECO:0000256" key="1">
    <source>
        <dbReference type="ARBA" id="ARBA00004651"/>
    </source>
</evidence>
<feature type="transmembrane region" description="Helical" evidence="6">
    <location>
        <begin position="330"/>
        <end position="350"/>
    </location>
</feature>
<evidence type="ECO:0000256" key="5">
    <source>
        <dbReference type="ARBA" id="ARBA00023136"/>
    </source>
</evidence>
<feature type="transmembrane region" description="Helical" evidence="6">
    <location>
        <begin position="98"/>
        <end position="120"/>
    </location>
</feature>
<evidence type="ECO:0000313" key="9">
    <source>
        <dbReference type="Proteomes" id="UP001165079"/>
    </source>
</evidence>
<evidence type="ECO:0000256" key="3">
    <source>
        <dbReference type="ARBA" id="ARBA00022692"/>
    </source>
</evidence>
<dbReference type="Gene3D" id="1.20.1250.20">
    <property type="entry name" value="MFS general substrate transporter like domains"/>
    <property type="match status" value="2"/>
</dbReference>
<dbReference type="GO" id="GO:0022857">
    <property type="term" value="F:transmembrane transporter activity"/>
    <property type="evidence" value="ECO:0007669"/>
    <property type="project" value="InterPro"/>
</dbReference>
<feature type="transmembrane region" description="Helical" evidence="6">
    <location>
        <begin position="267"/>
        <end position="284"/>
    </location>
</feature>
<feature type="transmembrane region" description="Helical" evidence="6">
    <location>
        <begin position="356"/>
        <end position="374"/>
    </location>
</feature>
<dbReference type="SUPFAM" id="SSF103473">
    <property type="entry name" value="MFS general substrate transporter"/>
    <property type="match status" value="1"/>
</dbReference>
<dbReference type="RefSeq" id="WP_285663730.1">
    <property type="nucleotide sequence ID" value="NZ_BSTX01000002.1"/>
</dbReference>
<organism evidence="8 9">
    <name type="scientific">Actinorhabdospora filicis</name>
    <dbReference type="NCBI Taxonomy" id="1785913"/>
    <lineage>
        <taxon>Bacteria</taxon>
        <taxon>Bacillati</taxon>
        <taxon>Actinomycetota</taxon>
        <taxon>Actinomycetes</taxon>
        <taxon>Micromonosporales</taxon>
        <taxon>Micromonosporaceae</taxon>
        <taxon>Actinorhabdospora</taxon>
    </lineage>
</organism>
<dbReference type="InterPro" id="IPR011701">
    <property type="entry name" value="MFS"/>
</dbReference>
<feature type="transmembrane region" description="Helical" evidence="6">
    <location>
        <begin position="235"/>
        <end position="255"/>
    </location>
</feature>
<reference evidence="8" key="1">
    <citation type="submission" date="2023-03" db="EMBL/GenBank/DDBJ databases">
        <title>Actinorhabdospora filicis NBRC 111898.</title>
        <authorList>
            <person name="Ichikawa N."/>
            <person name="Sato H."/>
            <person name="Tonouchi N."/>
        </authorList>
    </citation>
    <scope>NUCLEOTIDE SEQUENCE</scope>
    <source>
        <strain evidence="8">NBRC 111898</strain>
    </source>
</reference>
<dbReference type="InterPro" id="IPR020846">
    <property type="entry name" value="MFS_dom"/>
</dbReference>
<evidence type="ECO:0000259" key="7">
    <source>
        <dbReference type="PROSITE" id="PS50850"/>
    </source>
</evidence>
<evidence type="ECO:0000256" key="4">
    <source>
        <dbReference type="ARBA" id="ARBA00022989"/>
    </source>
</evidence>
<evidence type="ECO:0000313" key="8">
    <source>
        <dbReference type="EMBL" id="GLZ78580.1"/>
    </source>
</evidence>
<evidence type="ECO:0000256" key="6">
    <source>
        <dbReference type="SAM" id="Phobius"/>
    </source>
</evidence>
<comment type="caution">
    <text evidence="8">The sequence shown here is derived from an EMBL/GenBank/DDBJ whole genome shotgun (WGS) entry which is preliminary data.</text>
</comment>
<feature type="transmembrane region" description="Helical" evidence="6">
    <location>
        <begin position="160"/>
        <end position="180"/>
    </location>
</feature>
<proteinExistence type="predicted"/>
<dbReference type="AlphaFoldDB" id="A0A9W6SKB2"/>
<keyword evidence="2" id="KW-1003">Cell membrane</keyword>
<sequence length="397" mass="40878">MPLAIYVLGLGIFSMTTSEFMVSGLMPTLADHFDVSIPQVGYLVTTFAVAMVVGGPLLTLALLKVPRKKALMTLIAIFFVAQVAGALAQTYYQLMGARFVTGIASSAFFGVSLAICMDIVGPKLRGRASSVVLGGLMVGTVLGLPLATVVNQYFGWRASFGVVAGLVLLTGLISLKVIPVTPKPESVSVRHELRAFRNGPLWAAFTTSALIIGAVFAAFSYFVPIFTELGGFSTATVPVLLAVYGLATVVGNAIVGRVADTRTMSTMVIGLTVLTIALAVFALNAGAQPVAVACAIAIGLVGVTMNPAMVTRVMRAANDRPLVNTAHTSVINIGIMGGSWLGGLAIASGYGLVSPLWVGSGLAALGLISLLPFLRSSPAPAPETALHATAPPESSTV</sequence>
<dbReference type="InterPro" id="IPR050189">
    <property type="entry name" value="MFS_Efflux_Transporters"/>
</dbReference>
<dbReference type="PROSITE" id="PS50850">
    <property type="entry name" value="MFS"/>
    <property type="match status" value="1"/>
</dbReference>
<gene>
    <name evidence="8" type="ORF">Afil01_33870</name>
</gene>
<keyword evidence="5 6" id="KW-0472">Membrane</keyword>
<evidence type="ECO:0000256" key="2">
    <source>
        <dbReference type="ARBA" id="ARBA00022475"/>
    </source>
</evidence>
<feature type="transmembrane region" description="Helical" evidence="6">
    <location>
        <begin position="201"/>
        <end position="223"/>
    </location>
</feature>
<comment type="subcellular location">
    <subcellularLocation>
        <location evidence="1">Cell membrane</location>
        <topology evidence="1">Multi-pass membrane protein</topology>
    </subcellularLocation>
</comment>
<keyword evidence="4 6" id="KW-1133">Transmembrane helix</keyword>
<feature type="transmembrane region" description="Helical" evidence="6">
    <location>
        <begin position="42"/>
        <end position="63"/>
    </location>
</feature>
<keyword evidence="9" id="KW-1185">Reference proteome</keyword>
<feature type="domain" description="Major facilitator superfamily (MFS) profile" evidence="7">
    <location>
        <begin position="4"/>
        <end position="378"/>
    </location>
</feature>
<dbReference type="PANTHER" id="PTHR43124">
    <property type="entry name" value="PURINE EFFLUX PUMP PBUE"/>
    <property type="match status" value="1"/>
</dbReference>
<protein>
    <submittedName>
        <fullName evidence="8">MFS transporter</fullName>
    </submittedName>
</protein>
<dbReference type="PANTHER" id="PTHR43124:SF8">
    <property type="entry name" value="INNER MEMBRANE TRANSPORT PROTEIN YDHP"/>
    <property type="match status" value="1"/>
</dbReference>
<dbReference type="InterPro" id="IPR036259">
    <property type="entry name" value="MFS_trans_sf"/>
</dbReference>
<feature type="transmembrane region" description="Helical" evidence="6">
    <location>
        <begin position="290"/>
        <end position="309"/>
    </location>
</feature>
<accession>A0A9W6SKB2</accession>
<feature type="transmembrane region" description="Helical" evidence="6">
    <location>
        <begin position="132"/>
        <end position="154"/>
    </location>
</feature>